<proteinExistence type="predicted"/>
<evidence type="ECO:0000313" key="2">
    <source>
        <dbReference type="EMBL" id="MST85087.1"/>
    </source>
</evidence>
<name>A0A7K0KGN4_9BACT</name>
<sequence>MMTQDQRWIMMWQKYMDFLHNNKRRPSKYQPEERDLVNWAKHNRKLVNKGVLKADRKTRFDQLVAEAEKYQRVNQHQYVNGESTHEKASPQAASPPAASPPTPLQRRGE</sequence>
<reference evidence="2 3" key="1">
    <citation type="submission" date="2019-08" db="EMBL/GenBank/DDBJ databases">
        <title>In-depth cultivation of the pig gut microbiome towards novel bacterial diversity and tailored functional studies.</title>
        <authorList>
            <person name="Wylensek D."/>
            <person name="Hitch T.C.A."/>
            <person name="Clavel T."/>
        </authorList>
    </citation>
    <scope>NUCLEOTIDE SEQUENCE [LARGE SCALE GENOMIC DNA]</scope>
    <source>
        <strain evidence="2 3">LKV-178-WT-2A</strain>
    </source>
</reference>
<dbReference type="EMBL" id="VUNG01000028">
    <property type="protein sequence ID" value="MST85087.1"/>
    <property type="molecule type" value="Genomic_DNA"/>
</dbReference>
<comment type="caution">
    <text evidence="2">The sequence shown here is derived from an EMBL/GenBank/DDBJ whole genome shotgun (WGS) entry which is preliminary data.</text>
</comment>
<evidence type="ECO:0008006" key="4">
    <source>
        <dbReference type="Google" id="ProtNLM"/>
    </source>
</evidence>
<keyword evidence="3" id="KW-1185">Reference proteome</keyword>
<evidence type="ECO:0000313" key="3">
    <source>
        <dbReference type="Proteomes" id="UP000438914"/>
    </source>
</evidence>
<dbReference type="RefSeq" id="WP_154534674.1">
    <property type="nucleotide sequence ID" value="NZ_VUNG01000028.1"/>
</dbReference>
<protein>
    <recommendedName>
        <fullName evidence="4">Helicase-associated domain-containing protein</fullName>
    </recommendedName>
</protein>
<accession>A0A7K0KGN4</accession>
<evidence type="ECO:0000256" key="1">
    <source>
        <dbReference type="SAM" id="MobiDB-lite"/>
    </source>
</evidence>
<gene>
    <name evidence="2" type="ORF">FYJ73_10510</name>
</gene>
<dbReference type="AlphaFoldDB" id="A0A7K0KGN4"/>
<organism evidence="2 3">
    <name type="scientific">Hallella mizrahii</name>
    <dbReference type="NCBI Taxonomy" id="2606637"/>
    <lineage>
        <taxon>Bacteria</taxon>
        <taxon>Pseudomonadati</taxon>
        <taxon>Bacteroidota</taxon>
        <taxon>Bacteroidia</taxon>
        <taxon>Bacteroidales</taxon>
        <taxon>Prevotellaceae</taxon>
        <taxon>Hallella</taxon>
    </lineage>
</organism>
<feature type="region of interest" description="Disordered" evidence="1">
    <location>
        <begin position="74"/>
        <end position="109"/>
    </location>
</feature>
<dbReference type="Proteomes" id="UP000438914">
    <property type="component" value="Unassembled WGS sequence"/>
</dbReference>